<comment type="caution">
    <text evidence="8">The sequence shown here is derived from an EMBL/GenBank/DDBJ whole genome shotgun (WGS) entry which is preliminary data.</text>
</comment>
<evidence type="ECO:0000256" key="3">
    <source>
        <dbReference type="ARBA" id="ARBA00022692"/>
    </source>
</evidence>
<dbReference type="AlphaFoldDB" id="A0A7Z7CY85"/>
<feature type="transmembrane region" description="Helical" evidence="7">
    <location>
        <begin position="283"/>
        <end position="304"/>
    </location>
</feature>
<accession>A0A7Z7CY85</accession>
<evidence type="ECO:0000256" key="1">
    <source>
        <dbReference type="ARBA" id="ARBA00004651"/>
    </source>
</evidence>
<organism evidence="8 9">
    <name type="scientific">Microbacterium saccharophilum</name>
    <dbReference type="NCBI Taxonomy" id="1213358"/>
    <lineage>
        <taxon>Bacteria</taxon>
        <taxon>Bacillati</taxon>
        <taxon>Actinomycetota</taxon>
        <taxon>Actinomycetes</taxon>
        <taxon>Micrococcales</taxon>
        <taxon>Microbacteriaceae</taxon>
        <taxon>Microbacterium</taxon>
    </lineage>
</organism>
<protein>
    <submittedName>
        <fullName evidence="8">MFS-type transporter involved in bile tolerance, Atg22 family</fullName>
    </submittedName>
</protein>
<keyword evidence="4 7" id="KW-1133">Transmembrane helix</keyword>
<dbReference type="CDD" id="cd06173">
    <property type="entry name" value="MFS_MefA_like"/>
    <property type="match status" value="1"/>
</dbReference>
<dbReference type="PANTHER" id="PTHR23513">
    <property type="entry name" value="INTEGRAL MEMBRANE EFFLUX PROTEIN-RELATED"/>
    <property type="match status" value="1"/>
</dbReference>
<dbReference type="Pfam" id="PF07690">
    <property type="entry name" value="MFS_1"/>
    <property type="match status" value="1"/>
</dbReference>
<dbReference type="GO" id="GO:0005886">
    <property type="term" value="C:plasma membrane"/>
    <property type="evidence" value="ECO:0007669"/>
    <property type="project" value="UniProtKB-SubCell"/>
</dbReference>
<feature type="transmembrane region" description="Helical" evidence="7">
    <location>
        <begin position="131"/>
        <end position="149"/>
    </location>
</feature>
<dbReference type="PANTHER" id="PTHR23513:SF6">
    <property type="entry name" value="MAJOR FACILITATOR SUPERFAMILY ASSOCIATED DOMAIN-CONTAINING PROTEIN"/>
    <property type="match status" value="1"/>
</dbReference>
<dbReference type="EMBL" id="FOQZ01000003">
    <property type="protein sequence ID" value="SFI57445.1"/>
    <property type="molecule type" value="Genomic_DNA"/>
</dbReference>
<evidence type="ECO:0000256" key="7">
    <source>
        <dbReference type="SAM" id="Phobius"/>
    </source>
</evidence>
<feature type="transmembrane region" description="Helical" evidence="7">
    <location>
        <begin position="66"/>
        <end position="86"/>
    </location>
</feature>
<evidence type="ECO:0000256" key="2">
    <source>
        <dbReference type="ARBA" id="ARBA00022475"/>
    </source>
</evidence>
<feature type="compositionally biased region" description="Basic residues" evidence="6">
    <location>
        <begin position="704"/>
        <end position="714"/>
    </location>
</feature>
<dbReference type="Proteomes" id="UP000198702">
    <property type="component" value="Unassembled WGS sequence"/>
</dbReference>
<feature type="transmembrane region" description="Helical" evidence="7">
    <location>
        <begin position="199"/>
        <end position="219"/>
    </location>
</feature>
<dbReference type="Gene3D" id="1.20.1250.20">
    <property type="entry name" value="MFS general substrate transporter like domains"/>
    <property type="match status" value="1"/>
</dbReference>
<feature type="transmembrane region" description="Helical" evidence="7">
    <location>
        <begin position="240"/>
        <end position="263"/>
    </location>
</feature>
<keyword evidence="3 7" id="KW-0812">Transmembrane</keyword>
<feature type="transmembrane region" description="Helical" evidence="7">
    <location>
        <begin position="423"/>
        <end position="444"/>
    </location>
</feature>
<feature type="compositionally biased region" description="Basic and acidic residues" evidence="6">
    <location>
        <begin position="673"/>
        <end position="691"/>
    </location>
</feature>
<evidence type="ECO:0000313" key="9">
    <source>
        <dbReference type="Proteomes" id="UP000198702"/>
    </source>
</evidence>
<keyword evidence="2" id="KW-1003">Cell membrane</keyword>
<gene>
    <name evidence="8" type="ORF">SAMN04487751_2195</name>
</gene>
<feature type="transmembrane region" description="Helical" evidence="7">
    <location>
        <begin position="170"/>
        <end position="193"/>
    </location>
</feature>
<sequence>MSDDLRPDIDPAAAADATAGASRLAPPGGERTFLHVLVNTAAANVTTSFLWFALTFWVYIETESVLATGIIGGAYMLLLAIFGMVFGTLVDRHRKHRVMVVSALATLAAFLIAGALYLAQPESALLDLGGPWFWLFSGIILAGAVVENLRNIALSTTVTLLIPVERHANANGLVGTVQGLAFLVTSVFSGLSIGLLGMGWTLVIAIVMTALALLHLLTIRVPEDQPERDGTAKAVDVRGAALAIRAVPGLFALIIFSTFNNLIGGVYMALMDPYGLTLFPVEWWGVVLAIGSTGFLVGGGIIAAKGLGRNPIRTLLVVVIAMGALGALFTIREWGWLYAVGIWMYMALVPAAEAAEQTVIQKVVPFEKQGRVFGAATALEVSAAPITSFLIAPIAQFWVIPYMRSDAGADAWGWLLGEGEARGIALVFLFAGLIMIVFGVLAFLTKSYRVLSAEYAEAPGIRAGRRGDRPAGVVPRNDGRRRRRRWWRSVLTERADRVVDARGIRVPQRGEAFGEVVLETGERLRAEDDGGRPQGSLLVACGLGEPLRDGPRPRLGGGLDRGVVGAAREGTRHGGGRDDREACRIRGPQVGVEGACDVAERGEPALEEPVVLVALAGQAPAAAPAADQVQDAVGPNAVRPQPLRQPRDLPLVVEVAPLHAHRRREVAGGARRPQGERRQLLRVAADRDHPRPGPRQDAACGRSARARGPRHQHGPPRDTAGGVRHPFPGCPRSIR</sequence>
<proteinExistence type="predicted"/>
<dbReference type="InterPro" id="IPR011701">
    <property type="entry name" value="MFS"/>
</dbReference>
<evidence type="ECO:0000313" key="8">
    <source>
        <dbReference type="EMBL" id="SFI57445.1"/>
    </source>
</evidence>
<dbReference type="SUPFAM" id="SSF103473">
    <property type="entry name" value="MFS general substrate transporter"/>
    <property type="match status" value="1"/>
</dbReference>
<feature type="region of interest" description="Disordered" evidence="6">
    <location>
        <begin position="662"/>
        <end position="735"/>
    </location>
</feature>
<feature type="transmembrane region" description="Helical" evidence="7">
    <location>
        <begin position="372"/>
        <end position="403"/>
    </location>
</feature>
<feature type="transmembrane region" description="Helical" evidence="7">
    <location>
        <begin position="33"/>
        <end position="60"/>
    </location>
</feature>
<keyword evidence="5 7" id="KW-0472">Membrane</keyword>
<evidence type="ECO:0000256" key="4">
    <source>
        <dbReference type="ARBA" id="ARBA00022989"/>
    </source>
</evidence>
<dbReference type="GO" id="GO:0022857">
    <property type="term" value="F:transmembrane transporter activity"/>
    <property type="evidence" value="ECO:0007669"/>
    <property type="project" value="InterPro"/>
</dbReference>
<feature type="transmembrane region" description="Helical" evidence="7">
    <location>
        <begin position="98"/>
        <end position="119"/>
    </location>
</feature>
<comment type="subcellular location">
    <subcellularLocation>
        <location evidence="1">Cell membrane</location>
        <topology evidence="1">Multi-pass membrane protein</topology>
    </subcellularLocation>
</comment>
<evidence type="ECO:0000256" key="5">
    <source>
        <dbReference type="ARBA" id="ARBA00023136"/>
    </source>
</evidence>
<feature type="transmembrane region" description="Helical" evidence="7">
    <location>
        <begin position="311"/>
        <end position="329"/>
    </location>
</feature>
<reference evidence="8 9" key="1">
    <citation type="submission" date="2016-10" db="EMBL/GenBank/DDBJ databases">
        <authorList>
            <person name="Varghese N."/>
            <person name="Submissions S."/>
        </authorList>
    </citation>
    <scope>NUCLEOTIDE SEQUENCE [LARGE SCALE GENOMIC DNA]</scope>
    <source>
        <strain evidence="8 9">UNC380MFSha3.1</strain>
    </source>
</reference>
<evidence type="ECO:0000256" key="6">
    <source>
        <dbReference type="SAM" id="MobiDB-lite"/>
    </source>
</evidence>
<dbReference type="InterPro" id="IPR036259">
    <property type="entry name" value="MFS_trans_sf"/>
</dbReference>
<name>A0A7Z7CY85_9MICO</name>